<evidence type="ECO:0000256" key="1">
    <source>
        <dbReference type="SAM" id="Phobius"/>
    </source>
</evidence>
<keyword evidence="1" id="KW-1133">Transmembrane helix</keyword>
<reference evidence="3" key="1">
    <citation type="submission" date="2018-09" db="EMBL/GenBank/DDBJ databases">
        <authorList>
            <person name="Livingstone P.G."/>
            <person name="Whitworth D.E."/>
        </authorList>
    </citation>
    <scope>NUCLEOTIDE SEQUENCE [LARGE SCALE GENOMIC DNA]</scope>
    <source>
        <strain evidence="3">CA043D</strain>
    </source>
</reference>
<dbReference type="AlphaFoldDB" id="A0A3A8JYL1"/>
<evidence type="ECO:0000313" key="3">
    <source>
        <dbReference type="Proteomes" id="UP000268313"/>
    </source>
</evidence>
<dbReference type="Proteomes" id="UP000268313">
    <property type="component" value="Unassembled WGS sequence"/>
</dbReference>
<dbReference type="EMBL" id="RAWE01000085">
    <property type="protein sequence ID" value="RKH00820.1"/>
    <property type="molecule type" value="Genomic_DNA"/>
</dbReference>
<evidence type="ECO:0000313" key="2">
    <source>
        <dbReference type="EMBL" id="RKH00820.1"/>
    </source>
</evidence>
<gene>
    <name evidence="2" type="ORF">D7X32_22280</name>
</gene>
<name>A0A3A8JYL1_9BACT</name>
<feature type="transmembrane region" description="Helical" evidence="1">
    <location>
        <begin position="19"/>
        <end position="36"/>
    </location>
</feature>
<keyword evidence="3" id="KW-1185">Reference proteome</keyword>
<keyword evidence="1" id="KW-0812">Transmembrane</keyword>
<comment type="caution">
    <text evidence="2">The sequence shown here is derived from an EMBL/GenBank/DDBJ whole genome shotgun (WGS) entry which is preliminary data.</text>
</comment>
<sequence length="81" mass="9094">MVTCIAVVSWGRPLLGGPVFWMLWGVWLAVTVFFLGRRAWLIHASRASTFTDADINLWTCFQVLGVASFAVSWASGFTFHR</sequence>
<keyword evidence="1" id="KW-0472">Membrane</keyword>
<accession>A0A3A8JYL1</accession>
<proteinExistence type="predicted"/>
<feature type="transmembrane region" description="Helical" evidence="1">
    <location>
        <begin position="57"/>
        <end position="79"/>
    </location>
</feature>
<protein>
    <submittedName>
        <fullName evidence="2">Uncharacterized protein</fullName>
    </submittedName>
</protein>
<organism evidence="2 3">
    <name type="scientific">Corallococcus carmarthensis</name>
    <dbReference type="NCBI Taxonomy" id="2316728"/>
    <lineage>
        <taxon>Bacteria</taxon>
        <taxon>Pseudomonadati</taxon>
        <taxon>Myxococcota</taxon>
        <taxon>Myxococcia</taxon>
        <taxon>Myxococcales</taxon>
        <taxon>Cystobacterineae</taxon>
        <taxon>Myxococcaceae</taxon>
        <taxon>Corallococcus</taxon>
    </lineage>
</organism>